<evidence type="ECO:0000256" key="1">
    <source>
        <dbReference type="SAM" id="Phobius"/>
    </source>
</evidence>
<keyword evidence="1" id="KW-1133">Transmembrane helix</keyword>
<keyword evidence="1" id="KW-0812">Transmembrane</keyword>
<dbReference type="EMBL" id="CACVAY010000033">
    <property type="protein sequence ID" value="CAA6807401.1"/>
    <property type="molecule type" value="Genomic_DNA"/>
</dbReference>
<sequence length="145" mass="16398">MNLYEFLSSAFWPIVVLVLGLIYKKSIDQRKTVEVEFLQTATLRLGEKQAEGDVGALIKELNKVFDSRLKRKHKDFLIKLVESGGEPTVEEAIPEFDRTNPNQLGMLRALRGLGIIHPAGYGKWESNKAIIVDGLGRELYKQLTK</sequence>
<proteinExistence type="predicted"/>
<name>A0A6S6SXZ5_9GAMM</name>
<protein>
    <submittedName>
        <fullName evidence="2">Uncharacterized protein</fullName>
    </submittedName>
</protein>
<accession>A0A6S6SXZ5</accession>
<dbReference type="AlphaFoldDB" id="A0A6S6SXZ5"/>
<organism evidence="2">
    <name type="scientific">uncultured Thiotrichaceae bacterium</name>
    <dbReference type="NCBI Taxonomy" id="298394"/>
    <lineage>
        <taxon>Bacteria</taxon>
        <taxon>Pseudomonadati</taxon>
        <taxon>Pseudomonadota</taxon>
        <taxon>Gammaproteobacteria</taxon>
        <taxon>Thiotrichales</taxon>
        <taxon>Thiotrichaceae</taxon>
        <taxon>environmental samples</taxon>
    </lineage>
</organism>
<keyword evidence="1" id="KW-0472">Membrane</keyword>
<feature type="transmembrane region" description="Helical" evidence="1">
    <location>
        <begin position="6"/>
        <end position="23"/>
    </location>
</feature>
<evidence type="ECO:0000313" key="2">
    <source>
        <dbReference type="EMBL" id="CAA6807401.1"/>
    </source>
</evidence>
<gene>
    <name evidence="2" type="ORF">HELGO_WM12410</name>
</gene>
<reference evidence="2" key="1">
    <citation type="submission" date="2020-01" db="EMBL/GenBank/DDBJ databases">
        <authorList>
            <person name="Meier V. D."/>
            <person name="Meier V D."/>
        </authorList>
    </citation>
    <scope>NUCLEOTIDE SEQUENCE</scope>
    <source>
        <strain evidence="2">HLG_WM_MAG_07</strain>
    </source>
</reference>